<evidence type="ECO:0000256" key="1">
    <source>
        <dbReference type="RuleBase" id="RU341113"/>
    </source>
</evidence>
<feature type="compositionally biased region" description="Pro residues" evidence="2">
    <location>
        <begin position="54"/>
        <end position="63"/>
    </location>
</feature>
<dbReference type="EMBL" id="GAMC01003189">
    <property type="protein sequence ID" value="JAC03367.1"/>
    <property type="molecule type" value="mRNA"/>
</dbReference>
<evidence type="ECO:0000256" key="3">
    <source>
        <dbReference type="SAM" id="Phobius"/>
    </source>
</evidence>
<evidence type="ECO:0000256" key="2">
    <source>
        <dbReference type="SAM" id="MobiDB-lite"/>
    </source>
</evidence>
<feature type="transmembrane region" description="Helical" evidence="3">
    <location>
        <begin position="140"/>
        <end position="161"/>
    </location>
</feature>
<keyword evidence="1" id="KW-0378">Hydrolase</keyword>
<keyword evidence="1" id="KW-0449">Lipoprotein</keyword>
<name>W8BQ37_CERCA</name>
<keyword evidence="3" id="KW-1133">Transmembrane helix</keyword>
<dbReference type="GO" id="GO:0006508">
    <property type="term" value="P:proteolysis"/>
    <property type="evidence" value="ECO:0007669"/>
    <property type="project" value="UniProtKB-KW"/>
</dbReference>
<keyword evidence="6" id="KW-1185">Reference proteome</keyword>
<dbReference type="GO" id="GO:0070573">
    <property type="term" value="F:metallodipeptidase activity"/>
    <property type="evidence" value="ECO:0007669"/>
    <property type="project" value="InterPro"/>
</dbReference>
<accession>W8BQ37</accession>
<evidence type="ECO:0000313" key="6">
    <source>
        <dbReference type="Proteomes" id="UP000606786"/>
    </source>
</evidence>
<evidence type="ECO:0000313" key="5">
    <source>
        <dbReference type="EMBL" id="JAC03366.1"/>
    </source>
</evidence>
<feature type="compositionally biased region" description="Basic and acidic residues" evidence="2">
    <location>
        <begin position="65"/>
        <end position="80"/>
    </location>
</feature>
<dbReference type="SUPFAM" id="SSF51556">
    <property type="entry name" value="Metallo-dependent hydrolases"/>
    <property type="match status" value="1"/>
</dbReference>
<keyword evidence="1" id="KW-0862">Zinc</keyword>
<keyword evidence="1" id="KW-0336">GPI-anchor</keyword>
<feature type="compositionally biased region" description="Basic residues" evidence="2">
    <location>
        <begin position="29"/>
        <end position="40"/>
    </location>
</feature>
<proteinExistence type="evidence at transcript level"/>
<comment type="cofactor">
    <cofactor evidence="1">
        <name>Zn(2+)</name>
        <dbReference type="ChEBI" id="CHEBI:29105"/>
    </cofactor>
</comment>
<dbReference type="EC" id="3.4.13.19" evidence="1"/>
<dbReference type="Pfam" id="PF01244">
    <property type="entry name" value="Peptidase_M19"/>
    <property type="match status" value="1"/>
</dbReference>
<keyword evidence="1" id="KW-0325">Glycoprotein</keyword>
<evidence type="ECO:0000313" key="4">
    <source>
        <dbReference type="EMBL" id="CAD6994089.1"/>
    </source>
</evidence>
<reference evidence="5" key="2">
    <citation type="journal article" date="2014" name="BMC Genomics">
        <title>A genomic perspective to assessing quality of mass-reared SIT flies used in Mediterranean fruit fly (Ceratitis capitata) eradication in California.</title>
        <authorList>
            <person name="Calla B."/>
            <person name="Hall B."/>
            <person name="Hou S."/>
            <person name="Geib S.M."/>
        </authorList>
    </citation>
    <scope>NUCLEOTIDE SEQUENCE</scope>
</reference>
<comment type="subunit">
    <text evidence="1">Homodimer; disulfide-linked.</text>
</comment>
<dbReference type="AlphaFoldDB" id="W8BQ37"/>
<dbReference type="InterPro" id="IPR008257">
    <property type="entry name" value="Pept_M19"/>
</dbReference>
<dbReference type="KEGG" id="ccat:101449589"/>
<comment type="similarity">
    <text evidence="1">Belongs to the metallo-dependent hydrolases superfamily. Peptidase M19 family.</text>
</comment>
<dbReference type="GeneID" id="101449589"/>
<keyword evidence="1" id="KW-0224">Dipeptidase</keyword>
<dbReference type="EMBL" id="CAJHJT010000001">
    <property type="protein sequence ID" value="CAD6994089.1"/>
    <property type="molecule type" value="Genomic_DNA"/>
</dbReference>
<feature type="region of interest" description="Disordered" evidence="2">
    <location>
        <begin position="19"/>
        <end position="80"/>
    </location>
</feature>
<dbReference type="GO" id="GO:0098552">
    <property type="term" value="C:side of membrane"/>
    <property type="evidence" value="ECO:0007669"/>
    <property type="project" value="UniProtKB-KW"/>
</dbReference>
<dbReference type="OrthoDB" id="445695at2759"/>
<dbReference type="PROSITE" id="PS51365">
    <property type="entry name" value="RENAL_DIPEPTIDASE_2"/>
    <property type="match status" value="1"/>
</dbReference>
<dbReference type="InterPro" id="IPR032466">
    <property type="entry name" value="Metal_Hydrolase"/>
</dbReference>
<keyword evidence="1" id="KW-0482">Metalloprotease</keyword>
<comment type="subcellular location">
    <subcellularLocation>
        <location evidence="1">Membrane</location>
        <topology evidence="1">Lipid-anchor</topology>
        <topology evidence="1">GPI-anchor</topology>
    </subcellularLocation>
</comment>
<keyword evidence="1" id="KW-0645">Protease</keyword>
<keyword evidence="1" id="KW-0479">Metal-binding</keyword>
<reference evidence="4" key="3">
    <citation type="submission" date="2020-11" db="EMBL/GenBank/DDBJ databases">
        <authorList>
            <person name="Whitehead M."/>
        </authorList>
    </citation>
    <scope>NUCLEOTIDE SEQUENCE</scope>
    <source>
        <strain evidence="4">EGII</strain>
    </source>
</reference>
<sequence length="512" mass="56277">MNPVPNREYIEVCAAAIHHHQQHQYPQHQHPHQHHQHHQQHQAVALNTLLSNTAPPPPPPVQLPHPHELKAPPPPHEHQPHCKQQCFVFTEIADIELPPEITKLGSEKLKNGAIAAAAYKMSACSDTGSEPSHSTRNRRVIVVLGIMLLCIAMAGGIPLALQLRSSSLLEARLAFIRRLLAESPLIEGSSWQPPTRNAVNRSSSVGLLNEVRRNHVGAVFWPISVPCGAQYLDAVQLALEGIDEARRITANTDALHIVLSADEMEETHIRGEVAVMLGLGGGHTLGASLAVLRSMYLLGARFVSITSLECTTPWAAACIRSHDYLFEENATHSINEFGKTVLYEMNRLGMLVEISQLSEAAMISALHTAKAPVLLLNAVPISLCNSSSVASIPDRVLSLLSDNGGVIMLNLERCDERRFSVREAINAINYVRKVAGVDHIGLGGAPKSYAFLLAELARDRVWGNAAIKKLIGGNVVRILREVETLKNRLPLYEDWIPRELVESTSYCRYPET</sequence>
<keyword evidence="1" id="KW-1015">Disulfide bond</keyword>
<comment type="catalytic activity">
    <reaction evidence="1">
        <text>an L-aminoacyl-L-amino acid + H2O = 2 an L-alpha-amino acid</text>
        <dbReference type="Rhea" id="RHEA:48940"/>
        <dbReference type="ChEBI" id="CHEBI:15377"/>
        <dbReference type="ChEBI" id="CHEBI:59869"/>
        <dbReference type="ChEBI" id="CHEBI:77460"/>
        <dbReference type="EC" id="3.4.13.19"/>
    </reaction>
</comment>
<dbReference type="PANTHER" id="PTHR10443">
    <property type="entry name" value="MICROSOMAL DIPEPTIDASE"/>
    <property type="match status" value="1"/>
</dbReference>
<dbReference type="Proteomes" id="UP000606786">
    <property type="component" value="Unassembled WGS sequence"/>
</dbReference>
<keyword evidence="3" id="KW-0472">Membrane</keyword>
<dbReference type="PANTHER" id="PTHR10443:SF21">
    <property type="entry name" value="DIPEPTIDASE"/>
    <property type="match status" value="1"/>
</dbReference>
<dbReference type="Gene3D" id="3.20.20.140">
    <property type="entry name" value="Metal-dependent hydrolases"/>
    <property type="match status" value="1"/>
</dbReference>
<keyword evidence="3" id="KW-0812">Transmembrane</keyword>
<organism evidence="5">
    <name type="scientific">Ceratitis capitata</name>
    <name type="common">Mediterranean fruit fly</name>
    <name type="synonym">Tephritis capitata</name>
    <dbReference type="NCBI Taxonomy" id="7213"/>
    <lineage>
        <taxon>Eukaryota</taxon>
        <taxon>Metazoa</taxon>
        <taxon>Ecdysozoa</taxon>
        <taxon>Arthropoda</taxon>
        <taxon>Hexapoda</taxon>
        <taxon>Insecta</taxon>
        <taxon>Pterygota</taxon>
        <taxon>Neoptera</taxon>
        <taxon>Endopterygota</taxon>
        <taxon>Diptera</taxon>
        <taxon>Brachycera</taxon>
        <taxon>Muscomorpha</taxon>
        <taxon>Tephritoidea</taxon>
        <taxon>Tephritidae</taxon>
        <taxon>Ceratitis</taxon>
        <taxon>Ceratitis</taxon>
    </lineage>
</organism>
<gene>
    <name evidence="5" type="primary">DPEP2</name>
    <name evidence="4" type="ORF">CCAP1982_LOCUS2858</name>
</gene>
<protein>
    <recommendedName>
        <fullName evidence="1">Dipeptidase</fullName>
        <ecNumber evidence="1">3.4.13.19</ecNumber>
    </recommendedName>
</protein>
<dbReference type="GO" id="GO:0046872">
    <property type="term" value="F:metal ion binding"/>
    <property type="evidence" value="ECO:0007669"/>
    <property type="project" value="UniProtKB-UniRule"/>
</dbReference>
<dbReference type="EMBL" id="GAMC01003190">
    <property type="protein sequence ID" value="JAC03366.1"/>
    <property type="molecule type" value="mRNA"/>
</dbReference>
<reference evidence="5" key="1">
    <citation type="submission" date="2013-07" db="EMBL/GenBank/DDBJ databases">
        <authorList>
            <person name="Geib S."/>
        </authorList>
    </citation>
    <scope>NUCLEOTIDE SEQUENCE</scope>
</reference>